<evidence type="ECO:0000256" key="2">
    <source>
        <dbReference type="ARBA" id="ARBA00023136"/>
    </source>
</evidence>
<evidence type="ECO:0000256" key="3">
    <source>
        <dbReference type="ARBA" id="ARBA00023237"/>
    </source>
</evidence>
<name>A0AAW9RJC1_9GAMM</name>
<evidence type="ECO:0000313" key="9">
    <source>
        <dbReference type="Proteomes" id="UP001359886"/>
    </source>
</evidence>
<evidence type="ECO:0000256" key="5">
    <source>
        <dbReference type="SAM" id="Coils"/>
    </source>
</evidence>
<comment type="caution">
    <text evidence="8">The sequence shown here is derived from an EMBL/GenBank/DDBJ whole genome shotgun (WGS) entry which is preliminary data.</text>
</comment>
<dbReference type="PANTHER" id="PTHR30329">
    <property type="entry name" value="STATOR ELEMENT OF FLAGELLAR MOTOR COMPLEX"/>
    <property type="match status" value="1"/>
</dbReference>
<dbReference type="Pfam" id="PF14346">
    <property type="entry name" value="DUF4398"/>
    <property type="match status" value="1"/>
</dbReference>
<feature type="coiled-coil region" evidence="5">
    <location>
        <begin position="79"/>
        <end position="209"/>
    </location>
</feature>
<organism evidence="8 9">
    <name type="scientific">Elongatibacter sediminis</name>
    <dbReference type="NCBI Taxonomy" id="3119006"/>
    <lineage>
        <taxon>Bacteria</taxon>
        <taxon>Pseudomonadati</taxon>
        <taxon>Pseudomonadota</taxon>
        <taxon>Gammaproteobacteria</taxon>
        <taxon>Chromatiales</taxon>
        <taxon>Wenzhouxiangellaceae</taxon>
        <taxon>Elongatibacter</taxon>
    </lineage>
</organism>
<comment type="subcellular location">
    <subcellularLocation>
        <location evidence="1">Cell outer membrane</location>
    </subcellularLocation>
</comment>
<gene>
    <name evidence="8" type="ORF">V3330_15120</name>
</gene>
<evidence type="ECO:0000256" key="1">
    <source>
        <dbReference type="ARBA" id="ARBA00004442"/>
    </source>
</evidence>
<dbReference type="Gene3D" id="3.30.1330.60">
    <property type="entry name" value="OmpA-like domain"/>
    <property type="match status" value="1"/>
</dbReference>
<dbReference type="Proteomes" id="UP001359886">
    <property type="component" value="Unassembled WGS sequence"/>
</dbReference>
<sequence length="327" mass="35902">MTRGAVLTAVLMAVTLAACTSAPKKDLALEQVRNQLEELKSNSDLSGYAPLSLGEAERALRAAEAATGNATYRNHLLYMADRRIQIARTVAQRQQLENELQALEDERNRMLVRASQLEAENARMEAERARLISQATAEDAERARQLAQEARQREAVSARTAEQAREEAEQAKALAETSARAADLARQEAELASEQAQSLRRQLENLQLRQTESGVVVTLGDVLFETAQAELKEEAMASLVEVVDLLQSEPDKKIRIEGHTDSVGSAEGNLQLSQRRADSVLDTLVSLGVDRGRVTTAGMGEDFPIASNDTEEGRSRNRRVDVILLDD</sequence>
<dbReference type="PRINTS" id="PR01021">
    <property type="entry name" value="OMPADOMAIN"/>
</dbReference>
<dbReference type="PROSITE" id="PS51257">
    <property type="entry name" value="PROKAR_LIPOPROTEIN"/>
    <property type="match status" value="1"/>
</dbReference>
<evidence type="ECO:0000259" key="7">
    <source>
        <dbReference type="PROSITE" id="PS51123"/>
    </source>
</evidence>
<keyword evidence="6" id="KW-0732">Signal</keyword>
<proteinExistence type="predicted"/>
<dbReference type="InterPro" id="IPR036737">
    <property type="entry name" value="OmpA-like_sf"/>
</dbReference>
<feature type="chain" id="PRO_5043746042" evidence="6">
    <location>
        <begin position="18"/>
        <end position="327"/>
    </location>
</feature>
<dbReference type="PROSITE" id="PS51123">
    <property type="entry name" value="OMPA_2"/>
    <property type="match status" value="1"/>
</dbReference>
<dbReference type="PANTHER" id="PTHR30329:SF21">
    <property type="entry name" value="LIPOPROTEIN YIAD-RELATED"/>
    <property type="match status" value="1"/>
</dbReference>
<dbReference type="CDD" id="cd07185">
    <property type="entry name" value="OmpA_C-like"/>
    <property type="match status" value="1"/>
</dbReference>
<dbReference type="InterPro" id="IPR025511">
    <property type="entry name" value="DUF4398"/>
</dbReference>
<reference evidence="8 9" key="1">
    <citation type="submission" date="2024-02" db="EMBL/GenBank/DDBJ databases">
        <title>A novel Wenzhouxiangellaceae bacterium, isolated from coastal sediments.</title>
        <authorList>
            <person name="Du Z.-J."/>
            <person name="Ye Y.-Q."/>
            <person name="Zhang X.-Y."/>
        </authorList>
    </citation>
    <scope>NUCLEOTIDE SEQUENCE [LARGE SCALE GENOMIC DNA]</scope>
    <source>
        <strain evidence="8 9">CH-27</strain>
    </source>
</reference>
<dbReference type="AlphaFoldDB" id="A0AAW9RJC1"/>
<keyword evidence="9" id="KW-1185">Reference proteome</keyword>
<evidence type="ECO:0000313" key="8">
    <source>
        <dbReference type="EMBL" id="MEJ8568963.1"/>
    </source>
</evidence>
<dbReference type="InterPro" id="IPR050330">
    <property type="entry name" value="Bact_OuterMem_StrucFunc"/>
</dbReference>
<feature type="domain" description="OmpA-like" evidence="7">
    <location>
        <begin position="212"/>
        <end position="327"/>
    </location>
</feature>
<dbReference type="EMBL" id="JAZHOG010000010">
    <property type="protein sequence ID" value="MEJ8568963.1"/>
    <property type="molecule type" value="Genomic_DNA"/>
</dbReference>
<dbReference type="InterPro" id="IPR006665">
    <property type="entry name" value="OmpA-like"/>
</dbReference>
<keyword evidence="2 4" id="KW-0472">Membrane</keyword>
<accession>A0AAW9RJC1</accession>
<keyword evidence="5" id="KW-0175">Coiled coil</keyword>
<feature type="signal peptide" evidence="6">
    <location>
        <begin position="1"/>
        <end position="17"/>
    </location>
</feature>
<keyword evidence="3" id="KW-0998">Cell outer membrane</keyword>
<dbReference type="Pfam" id="PF00691">
    <property type="entry name" value="OmpA"/>
    <property type="match status" value="1"/>
</dbReference>
<evidence type="ECO:0000256" key="4">
    <source>
        <dbReference type="PROSITE-ProRule" id="PRU00473"/>
    </source>
</evidence>
<dbReference type="InterPro" id="IPR006664">
    <property type="entry name" value="OMP_bac"/>
</dbReference>
<evidence type="ECO:0000256" key="6">
    <source>
        <dbReference type="SAM" id="SignalP"/>
    </source>
</evidence>
<dbReference type="GO" id="GO:0009279">
    <property type="term" value="C:cell outer membrane"/>
    <property type="evidence" value="ECO:0007669"/>
    <property type="project" value="UniProtKB-SubCell"/>
</dbReference>
<dbReference type="SUPFAM" id="SSF103088">
    <property type="entry name" value="OmpA-like"/>
    <property type="match status" value="1"/>
</dbReference>
<protein>
    <submittedName>
        <fullName evidence="8">OmpA family protein</fullName>
    </submittedName>
</protein>
<dbReference type="RefSeq" id="WP_354696281.1">
    <property type="nucleotide sequence ID" value="NZ_JAZHOG010000010.1"/>
</dbReference>